<dbReference type="InterPro" id="IPR011042">
    <property type="entry name" value="6-blade_b-propeller_TolB-like"/>
</dbReference>
<protein>
    <submittedName>
        <fullName evidence="2">Uncharacterized protein</fullName>
    </submittedName>
</protein>
<dbReference type="PANTHER" id="PTHR36842">
    <property type="entry name" value="PROTEIN TOLB HOMOLOG"/>
    <property type="match status" value="1"/>
</dbReference>
<evidence type="ECO:0000313" key="3">
    <source>
        <dbReference type="Proteomes" id="UP000309133"/>
    </source>
</evidence>
<dbReference type="EMBL" id="SSSM01000003">
    <property type="protein sequence ID" value="THG31549.1"/>
    <property type="molecule type" value="Genomic_DNA"/>
</dbReference>
<evidence type="ECO:0000313" key="2">
    <source>
        <dbReference type="EMBL" id="THG31549.1"/>
    </source>
</evidence>
<organism evidence="2 3">
    <name type="scientific">Naasia lichenicola</name>
    <dbReference type="NCBI Taxonomy" id="2565933"/>
    <lineage>
        <taxon>Bacteria</taxon>
        <taxon>Bacillati</taxon>
        <taxon>Actinomycetota</taxon>
        <taxon>Actinomycetes</taxon>
        <taxon>Micrococcales</taxon>
        <taxon>Microbacteriaceae</taxon>
        <taxon>Naasia</taxon>
    </lineage>
</organism>
<dbReference type="PANTHER" id="PTHR36842:SF1">
    <property type="entry name" value="PROTEIN TOLB"/>
    <property type="match status" value="1"/>
</dbReference>
<gene>
    <name evidence="2" type="ORF">E6C64_05580</name>
</gene>
<reference evidence="2 3" key="1">
    <citation type="submission" date="2019-04" db="EMBL/GenBank/DDBJ databases">
        <authorList>
            <person name="Jiang L."/>
        </authorList>
    </citation>
    <scope>NUCLEOTIDE SEQUENCE [LARGE SCALE GENOMIC DNA]</scope>
    <source>
        <strain evidence="2 3">YIM 131853</strain>
    </source>
</reference>
<comment type="caution">
    <text evidence="2">The sequence shown here is derived from an EMBL/GenBank/DDBJ whole genome shotgun (WGS) entry which is preliminary data.</text>
</comment>
<proteinExistence type="inferred from homology"/>
<comment type="similarity">
    <text evidence="1">Belongs to the TolB family.</text>
</comment>
<keyword evidence="3" id="KW-1185">Reference proteome</keyword>
<dbReference type="SUPFAM" id="SSF69304">
    <property type="entry name" value="Tricorn protease N-terminal domain"/>
    <property type="match status" value="1"/>
</dbReference>
<dbReference type="Gene3D" id="2.120.10.30">
    <property type="entry name" value="TolB, C-terminal domain"/>
    <property type="match status" value="2"/>
</dbReference>
<evidence type="ECO:0000256" key="1">
    <source>
        <dbReference type="ARBA" id="ARBA00009820"/>
    </source>
</evidence>
<name>A0A4S4FMC1_9MICO</name>
<accession>A0A4S4FMC1</accession>
<dbReference type="AlphaFoldDB" id="A0A4S4FMC1"/>
<sequence>MGNTPIPDAVNDCDGRAMTVRPAGHWFAVVVVALLMSGCAGGPAPSAPVATPTSGSDLPAQPWLLYEWYPAGADQKSQFIAGADGSSPAEITADVAIGAEKVHSDWSPDGMRIAFEALGRDDVDSIWIADADGSDAVEAITCETPDCLQQAYPAWSPDGKSILFLGADKTGDVWGKVRIEVVDLDSRDRRTLVETADGLSAYYTPRWSPDGTRVIAQHETYSEAEDLEIVSSEIVVMPSDGSAPPTPLTDASLFAGHADWSPDGSTIVFDSFDLSAFFPAAPGDSNLYLMNPDGSNLRQLTDLTLDGLERIGEPAWTPDGSRIVATRAPLSPSGKAIQNALIVYVDPVSGEISETGIQGAEVRLQPVVSP</sequence>
<dbReference type="Pfam" id="PF07676">
    <property type="entry name" value="PD40"/>
    <property type="match status" value="3"/>
</dbReference>
<dbReference type="InterPro" id="IPR011659">
    <property type="entry name" value="WD40"/>
</dbReference>
<dbReference type="Proteomes" id="UP000309133">
    <property type="component" value="Unassembled WGS sequence"/>
</dbReference>